<feature type="transmembrane region" description="Helical" evidence="9">
    <location>
        <begin position="240"/>
        <end position="258"/>
    </location>
</feature>
<evidence type="ECO:0000256" key="6">
    <source>
        <dbReference type="ARBA" id="ARBA00022989"/>
    </source>
</evidence>
<organism evidence="10 11">
    <name type="scientific">Pseudonocardia halophobica</name>
    <dbReference type="NCBI Taxonomy" id="29401"/>
    <lineage>
        <taxon>Bacteria</taxon>
        <taxon>Bacillati</taxon>
        <taxon>Actinomycetota</taxon>
        <taxon>Actinomycetes</taxon>
        <taxon>Pseudonocardiales</taxon>
        <taxon>Pseudonocardiaceae</taxon>
        <taxon>Pseudonocardia</taxon>
    </lineage>
</organism>
<evidence type="ECO:0000256" key="1">
    <source>
        <dbReference type="ARBA" id="ARBA00004651"/>
    </source>
</evidence>
<keyword evidence="2" id="KW-0813">Transport</keyword>
<reference evidence="10" key="1">
    <citation type="journal article" date="2014" name="Int. J. Syst. Evol. Microbiol.">
        <title>Complete genome sequence of Corynebacterium casei LMG S-19264T (=DSM 44701T), isolated from a smear-ripened cheese.</title>
        <authorList>
            <consortium name="US DOE Joint Genome Institute (JGI-PGF)"/>
            <person name="Walter F."/>
            <person name="Albersmeier A."/>
            <person name="Kalinowski J."/>
            <person name="Ruckert C."/>
        </authorList>
    </citation>
    <scope>NUCLEOTIDE SEQUENCE</scope>
    <source>
        <strain evidence="10">VKM Ac-1069</strain>
    </source>
</reference>
<dbReference type="GO" id="GO:0005886">
    <property type="term" value="C:plasma membrane"/>
    <property type="evidence" value="ECO:0007669"/>
    <property type="project" value="UniProtKB-SubCell"/>
</dbReference>
<name>A0A9W6KYT6_9PSEU</name>
<evidence type="ECO:0000256" key="3">
    <source>
        <dbReference type="ARBA" id="ARBA00022475"/>
    </source>
</evidence>
<dbReference type="GO" id="GO:0006865">
    <property type="term" value="P:amino acid transport"/>
    <property type="evidence" value="ECO:0007669"/>
    <property type="project" value="UniProtKB-KW"/>
</dbReference>
<sequence length="290" mass="29849">MDILLTGVILGITLGLVYALVGAALVVIYRTSGYVSFAQGDIASASLYIGLFCYTAGLPYWLTALLVVVLGAVFGGLIGRFIVVPIERYGRLPAALATVGVGLTIQGIEALALNTEARGFPSAGTGPALALGPVTLTTADVISAVVSILLFLAIGLFFSRSRTGVAMRAVNDNEQAAGHVGLSGKRLKYLSWVIAGGLAGATGLFVAPIYGLSPTTVNAFLVFGFATVVLGGFESILGALIAGIVIGVATNLVAAYAEPSLVTFAMYALVLVVLLFRPAGLLGRRRLERV</sequence>
<gene>
    <name evidence="10" type="ORF">GCM10017577_09120</name>
</gene>
<evidence type="ECO:0000313" key="10">
    <source>
        <dbReference type="EMBL" id="GLL09772.1"/>
    </source>
</evidence>
<feature type="transmembrane region" description="Helical" evidence="9">
    <location>
        <begin position="64"/>
        <end position="83"/>
    </location>
</feature>
<feature type="transmembrane region" description="Helical" evidence="9">
    <location>
        <begin position="264"/>
        <end position="283"/>
    </location>
</feature>
<comment type="similarity">
    <text evidence="8">Belongs to the binding-protein-dependent transport system permease family. LivHM subfamily.</text>
</comment>
<dbReference type="RefSeq" id="WP_037043789.1">
    <property type="nucleotide sequence ID" value="NZ_BAAAUZ010000011.1"/>
</dbReference>
<keyword evidence="5" id="KW-0029">Amino-acid transport</keyword>
<dbReference type="Proteomes" id="UP001143463">
    <property type="component" value="Unassembled WGS sequence"/>
</dbReference>
<evidence type="ECO:0000256" key="4">
    <source>
        <dbReference type="ARBA" id="ARBA00022692"/>
    </source>
</evidence>
<dbReference type="AlphaFoldDB" id="A0A9W6KYT6"/>
<evidence type="ECO:0000313" key="11">
    <source>
        <dbReference type="Proteomes" id="UP001143463"/>
    </source>
</evidence>
<evidence type="ECO:0000256" key="2">
    <source>
        <dbReference type="ARBA" id="ARBA00022448"/>
    </source>
</evidence>
<dbReference type="InterPro" id="IPR052157">
    <property type="entry name" value="BCAA_transport_permease"/>
</dbReference>
<keyword evidence="6 9" id="KW-1133">Transmembrane helix</keyword>
<feature type="transmembrane region" description="Helical" evidence="9">
    <location>
        <begin position="134"/>
        <end position="158"/>
    </location>
</feature>
<keyword evidence="11" id="KW-1185">Reference proteome</keyword>
<dbReference type="EMBL" id="BSFQ01000003">
    <property type="protein sequence ID" value="GLL09772.1"/>
    <property type="molecule type" value="Genomic_DNA"/>
</dbReference>
<feature type="transmembrane region" description="Helical" evidence="9">
    <location>
        <begin position="95"/>
        <end position="114"/>
    </location>
</feature>
<dbReference type="CDD" id="cd06582">
    <property type="entry name" value="TM_PBP1_LivH_like"/>
    <property type="match status" value="1"/>
</dbReference>
<dbReference type="PANTHER" id="PTHR11795:SF451">
    <property type="entry name" value="ABC TRANSPORTER PERMEASE PROTEIN"/>
    <property type="match status" value="1"/>
</dbReference>
<dbReference type="InterPro" id="IPR001851">
    <property type="entry name" value="ABC_transp_permease"/>
</dbReference>
<evidence type="ECO:0000256" key="7">
    <source>
        <dbReference type="ARBA" id="ARBA00023136"/>
    </source>
</evidence>
<feature type="transmembrane region" description="Helical" evidence="9">
    <location>
        <begin position="6"/>
        <end position="29"/>
    </location>
</feature>
<reference evidence="10" key="2">
    <citation type="submission" date="2023-01" db="EMBL/GenBank/DDBJ databases">
        <authorList>
            <person name="Sun Q."/>
            <person name="Evtushenko L."/>
        </authorList>
    </citation>
    <scope>NUCLEOTIDE SEQUENCE</scope>
    <source>
        <strain evidence="10">VKM Ac-1069</strain>
    </source>
</reference>
<dbReference type="GO" id="GO:0022857">
    <property type="term" value="F:transmembrane transporter activity"/>
    <property type="evidence" value="ECO:0007669"/>
    <property type="project" value="InterPro"/>
</dbReference>
<keyword evidence="4 9" id="KW-0812">Transmembrane</keyword>
<keyword evidence="7 9" id="KW-0472">Membrane</keyword>
<accession>A0A9W6KYT6</accession>
<protein>
    <submittedName>
        <fullName evidence="10">Branched-chain amino acid ABC transporter permease</fullName>
    </submittedName>
</protein>
<comment type="caution">
    <text evidence="10">The sequence shown here is derived from an EMBL/GenBank/DDBJ whole genome shotgun (WGS) entry which is preliminary data.</text>
</comment>
<evidence type="ECO:0000256" key="9">
    <source>
        <dbReference type="SAM" id="Phobius"/>
    </source>
</evidence>
<feature type="transmembrane region" description="Helical" evidence="9">
    <location>
        <begin position="216"/>
        <end position="233"/>
    </location>
</feature>
<evidence type="ECO:0000256" key="8">
    <source>
        <dbReference type="ARBA" id="ARBA00037998"/>
    </source>
</evidence>
<dbReference type="PANTHER" id="PTHR11795">
    <property type="entry name" value="BRANCHED-CHAIN AMINO ACID TRANSPORT SYSTEM PERMEASE PROTEIN LIVH"/>
    <property type="match status" value="1"/>
</dbReference>
<dbReference type="Pfam" id="PF02653">
    <property type="entry name" value="BPD_transp_2"/>
    <property type="match status" value="1"/>
</dbReference>
<feature type="transmembrane region" description="Helical" evidence="9">
    <location>
        <begin position="189"/>
        <end position="210"/>
    </location>
</feature>
<proteinExistence type="inferred from homology"/>
<keyword evidence="3" id="KW-1003">Cell membrane</keyword>
<evidence type="ECO:0000256" key="5">
    <source>
        <dbReference type="ARBA" id="ARBA00022970"/>
    </source>
</evidence>
<comment type="subcellular location">
    <subcellularLocation>
        <location evidence="1">Cell membrane</location>
        <topology evidence="1">Multi-pass membrane protein</topology>
    </subcellularLocation>
</comment>